<evidence type="ECO:0000259" key="2">
    <source>
        <dbReference type="PROSITE" id="PS50011"/>
    </source>
</evidence>
<evidence type="ECO:0000313" key="4">
    <source>
        <dbReference type="Proteomes" id="UP000288716"/>
    </source>
</evidence>
<dbReference type="InterPro" id="IPR020635">
    <property type="entry name" value="Tyr_kinase_cat_dom"/>
</dbReference>
<dbReference type="GO" id="GO:0004714">
    <property type="term" value="F:transmembrane receptor protein tyrosine kinase activity"/>
    <property type="evidence" value="ECO:0007669"/>
    <property type="project" value="TreeGrafter"/>
</dbReference>
<comment type="caution">
    <text evidence="3">The sequence shown here is derived from an EMBL/GenBank/DDBJ whole genome shotgun (WGS) entry which is preliminary data.</text>
</comment>
<dbReference type="OrthoDB" id="535945at2759"/>
<feature type="region of interest" description="Disordered" evidence="1">
    <location>
        <begin position="100"/>
        <end position="127"/>
    </location>
</feature>
<dbReference type="Proteomes" id="UP000288716">
    <property type="component" value="Unassembled WGS sequence"/>
</dbReference>
<keyword evidence="3" id="KW-0418">Kinase</keyword>
<sequence>MAPESINFRWFTAASDVWMFAVCVWEILMFGVKPFQGVKNNDVIYKIENGERLPFPPNCPPRLYSLMSQCWLYEPTKRPTFSMIKQSLREILDEEKSQTLEFSKSNDRRTDTLTRHSRSCDEPPPKPLRCLSDKSNITSPVIQQMPSTYIVAPNPEVLAKILAENPDIVPPDWTYPI</sequence>
<organism evidence="3 4">
    <name type="scientific">Leptotrombidium deliense</name>
    <dbReference type="NCBI Taxonomy" id="299467"/>
    <lineage>
        <taxon>Eukaryota</taxon>
        <taxon>Metazoa</taxon>
        <taxon>Ecdysozoa</taxon>
        <taxon>Arthropoda</taxon>
        <taxon>Chelicerata</taxon>
        <taxon>Arachnida</taxon>
        <taxon>Acari</taxon>
        <taxon>Acariformes</taxon>
        <taxon>Trombidiformes</taxon>
        <taxon>Prostigmata</taxon>
        <taxon>Anystina</taxon>
        <taxon>Parasitengona</taxon>
        <taxon>Trombiculoidea</taxon>
        <taxon>Trombiculidae</taxon>
        <taxon>Leptotrombidium</taxon>
    </lineage>
</organism>
<dbReference type="AlphaFoldDB" id="A0A443QEQ4"/>
<feature type="non-terminal residue" evidence="3">
    <location>
        <position position="177"/>
    </location>
</feature>
<feature type="compositionally biased region" description="Basic and acidic residues" evidence="1">
    <location>
        <begin position="100"/>
        <end position="124"/>
    </location>
</feature>
<evidence type="ECO:0000313" key="3">
    <source>
        <dbReference type="EMBL" id="RWS01487.1"/>
    </source>
</evidence>
<keyword evidence="4" id="KW-1185">Reference proteome</keyword>
<dbReference type="GO" id="GO:0007169">
    <property type="term" value="P:cell surface receptor protein tyrosine kinase signaling pathway"/>
    <property type="evidence" value="ECO:0007669"/>
    <property type="project" value="TreeGrafter"/>
</dbReference>
<dbReference type="EMBL" id="NCKV01057523">
    <property type="protein sequence ID" value="RWS01487.1"/>
    <property type="molecule type" value="Genomic_DNA"/>
</dbReference>
<protein>
    <submittedName>
        <fullName evidence="3">Focal adhesion kinase 1-like protein</fullName>
    </submittedName>
</protein>
<dbReference type="PROSITE" id="PS50011">
    <property type="entry name" value="PROTEIN_KINASE_DOM"/>
    <property type="match status" value="1"/>
</dbReference>
<dbReference type="FunFam" id="1.10.510.10:FF:001346">
    <property type="entry name" value="Uncharacterized protein"/>
    <property type="match status" value="1"/>
</dbReference>
<dbReference type="GO" id="GO:0005524">
    <property type="term" value="F:ATP binding"/>
    <property type="evidence" value="ECO:0007669"/>
    <property type="project" value="InterPro"/>
</dbReference>
<dbReference type="SMART" id="SM00219">
    <property type="entry name" value="TyrKc"/>
    <property type="match status" value="1"/>
</dbReference>
<dbReference type="InterPro" id="IPR001245">
    <property type="entry name" value="Ser-Thr/Tyr_kinase_cat_dom"/>
</dbReference>
<dbReference type="GO" id="GO:0043235">
    <property type="term" value="C:receptor complex"/>
    <property type="evidence" value="ECO:0007669"/>
    <property type="project" value="TreeGrafter"/>
</dbReference>
<dbReference type="InterPro" id="IPR011009">
    <property type="entry name" value="Kinase-like_dom_sf"/>
</dbReference>
<dbReference type="Gene3D" id="1.10.510.10">
    <property type="entry name" value="Transferase(Phosphotransferase) domain 1"/>
    <property type="match status" value="1"/>
</dbReference>
<dbReference type="PANTHER" id="PTHR24416:SF611">
    <property type="entry name" value="TYROSINE-PROTEIN KINASE TRANSMEMBRANE RECEPTOR ROR"/>
    <property type="match status" value="1"/>
</dbReference>
<dbReference type="PRINTS" id="PR00109">
    <property type="entry name" value="TYRKINASE"/>
</dbReference>
<dbReference type="GO" id="GO:0005886">
    <property type="term" value="C:plasma membrane"/>
    <property type="evidence" value="ECO:0007669"/>
    <property type="project" value="TreeGrafter"/>
</dbReference>
<dbReference type="InterPro" id="IPR050122">
    <property type="entry name" value="RTK"/>
</dbReference>
<reference evidence="3 4" key="1">
    <citation type="journal article" date="2018" name="Gigascience">
        <title>Genomes of trombidid mites reveal novel predicted allergens and laterally-transferred genes associated with secondary metabolism.</title>
        <authorList>
            <person name="Dong X."/>
            <person name="Chaisiri K."/>
            <person name="Xia D."/>
            <person name="Armstrong S.D."/>
            <person name="Fang Y."/>
            <person name="Donnelly M.J."/>
            <person name="Kadowaki T."/>
            <person name="McGarry J.W."/>
            <person name="Darby A.C."/>
            <person name="Makepeace B.L."/>
        </authorList>
    </citation>
    <scope>NUCLEOTIDE SEQUENCE [LARGE SCALE GENOMIC DNA]</scope>
    <source>
        <strain evidence="3">UoL-UT</strain>
    </source>
</reference>
<name>A0A443QEQ4_9ACAR</name>
<keyword evidence="3" id="KW-0808">Transferase</keyword>
<dbReference type="Pfam" id="PF07714">
    <property type="entry name" value="PK_Tyr_Ser-Thr"/>
    <property type="match status" value="1"/>
</dbReference>
<dbReference type="InterPro" id="IPR000719">
    <property type="entry name" value="Prot_kinase_dom"/>
</dbReference>
<evidence type="ECO:0000256" key="1">
    <source>
        <dbReference type="SAM" id="MobiDB-lite"/>
    </source>
</evidence>
<feature type="domain" description="Protein kinase" evidence="2">
    <location>
        <begin position="1"/>
        <end position="92"/>
    </location>
</feature>
<dbReference type="STRING" id="299467.A0A443QEQ4"/>
<dbReference type="PANTHER" id="PTHR24416">
    <property type="entry name" value="TYROSINE-PROTEIN KINASE RECEPTOR"/>
    <property type="match status" value="1"/>
</dbReference>
<proteinExistence type="predicted"/>
<dbReference type="SUPFAM" id="SSF56112">
    <property type="entry name" value="Protein kinase-like (PK-like)"/>
    <property type="match status" value="1"/>
</dbReference>
<accession>A0A443QEQ4</accession>
<dbReference type="VEuPathDB" id="VectorBase:LDEU014394"/>
<gene>
    <name evidence="3" type="ORF">B4U80_07643</name>
</gene>